<keyword evidence="3" id="KW-1185">Reference proteome</keyword>
<dbReference type="Proteomes" id="UP001438707">
    <property type="component" value="Unassembled WGS sequence"/>
</dbReference>
<dbReference type="PANTHER" id="PTHR46230:SF4">
    <property type="entry name" value="PROTEIN BOLA4, CHLOROPLASTIC_MITOCHONDRIAL"/>
    <property type="match status" value="1"/>
</dbReference>
<dbReference type="EMBL" id="JALJOS010000009">
    <property type="protein sequence ID" value="KAK9834621.1"/>
    <property type="molecule type" value="Genomic_DNA"/>
</dbReference>
<comment type="caution">
    <text evidence="2">The sequence shown here is derived from an EMBL/GenBank/DDBJ whole genome shotgun (WGS) entry which is preliminary data.</text>
</comment>
<dbReference type="InterPro" id="IPR036065">
    <property type="entry name" value="BolA-like_sf"/>
</dbReference>
<proteinExistence type="inferred from homology"/>
<protein>
    <submittedName>
        <fullName evidence="2">Uncharacterized protein</fullName>
    </submittedName>
</protein>
<dbReference type="AlphaFoldDB" id="A0AAW1RMN3"/>
<dbReference type="PANTHER" id="PTHR46230">
    <property type="match status" value="1"/>
</dbReference>
<organism evidence="2 3">
    <name type="scientific">Apatococcus lobatus</name>
    <dbReference type="NCBI Taxonomy" id="904363"/>
    <lineage>
        <taxon>Eukaryota</taxon>
        <taxon>Viridiplantae</taxon>
        <taxon>Chlorophyta</taxon>
        <taxon>core chlorophytes</taxon>
        <taxon>Trebouxiophyceae</taxon>
        <taxon>Chlorellales</taxon>
        <taxon>Chlorellaceae</taxon>
        <taxon>Apatococcus</taxon>
    </lineage>
</organism>
<dbReference type="InterPro" id="IPR002634">
    <property type="entry name" value="BolA"/>
</dbReference>
<evidence type="ECO:0000256" key="1">
    <source>
        <dbReference type="RuleBase" id="RU003860"/>
    </source>
</evidence>
<name>A0AAW1RMN3_9CHLO</name>
<dbReference type="Gene3D" id="3.10.20.90">
    <property type="entry name" value="Phosphatidylinositol 3-kinase Catalytic Subunit, Chain A, domain 1"/>
    <property type="match status" value="1"/>
</dbReference>
<dbReference type="SUPFAM" id="SSF82657">
    <property type="entry name" value="BolA-like"/>
    <property type="match status" value="1"/>
</dbReference>
<comment type="similarity">
    <text evidence="1">Belongs to the BolA/IbaG family.</text>
</comment>
<dbReference type="GO" id="GO:0016226">
    <property type="term" value="P:iron-sulfur cluster assembly"/>
    <property type="evidence" value="ECO:0007669"/>
    <property type="project" value="TreeGrafter"/>
</dbReference>
<accession>A0AAW1RMN3</accession>
<sequence>MQALLQTPARPAGACNPSHTPGCEVGWSTYRRVLRTRQASCSQRISGASDLQQPQGRQALVCRAAEQVADQSAGAGQISQQLIERMEGTLQQELEADRVAVTDVYGDGRHVSIDIVSKLFEGESSVKRQRMVYKAIWMELQDTVHAVDAMVTKTPAEVAS</sequence>
<evidence type="ECO:0000313" key="2">
    <source>
        <dbReference type="EMBL" id="KAK9834621.1"/>
    </source>
</evidence>
<gene>
    <name evidence="2" type="ORF">WJX74_006019</name>
</gene>
<evidence type="ECO:0000313" key="3">
    <source>
        <dbReference type="Proteomes" id="UP001438707"/>
    </source>
</evidence>
<dbReference type="Pfam" id="PF01722">
    <property type="entry name" value="BolA"/>
    <property type="match status" value="1"/>
</dbReference>
<reference evidence="2 3" key="1">
    <citation type="journal article" date="2024" name="Nat. Commun.">
        <title>Phylogenomics reveals the evolutionary origins of lichenization in chlorophyte algae.</title>
        <authorList>
            <person name="Puginier C."/>
            <person name="Libourel C."/>
            <person name="Otte J."/>
            <person name="Skaloud P."/>
            <person name="Haon M."/>
            <person name="Grisel S."/>
            <person name="Petersen M."/>
            <person name="Berrin J.G."/>
            <person name="Delaux P.M."/>
            <person name="Dal Grande F."/>
            <person name="Keller J."/>
        </authorList>
    </citation>
    <scope>NUCLEOTIDE SEQUENCE [LARGE SCALE GENOMIC DNA]</scope>
    <source>
        <strain evidence="2 3">SAG 2145</strain>
    </source>
</reference>